<dbReference type="AlphaFoldDB" id="A0AAJ7SUE0"/>
<evidence type="ECO:0000256" key="13">
    <source>
        <dbReference type="ARBA" id="ARBA00023180"/>
    </source>
</evidence>
<evidence type="ECO:0000256" key="7">
    <source>
        <dbReference type="ARBA" id="ARBA00022803"/>
    </source>
</evidence>
<name>A0AAJ7SUE0_PETMA</name>
<dbReference type="GO" id="GO:0004656">
    <property type="term" value="F:procollagen-proline 4-dioxygenase activity"/>
    <property type="evidence" value="ECO:0007669"/>
    <property type="project" value="UniProtKB-EC"/>
</dbReference>
<keyword evidence="16" id="KW-0732">Signal</keyword>
<dbReference type="GO" id="GO:0005788">
    <property type="term" value="C:endoplasmic reticulum lumen"/>
    <property type="evidence" value="ECO:0007669"/>
    <property type="project" value="UniProtKB-SubCell"/>
</dbReference>
<dbReference type="Gene3D" id="6.10.140.1460">
    <property type="match status" value="1"/>
</dbReference>
<dbReference type="GeneID" id="116940174"/>
<proteinExistence type="inferred from homology"/>
<comment type="similarity">
    <text evidence="4">Belongs to the P4HA family.</text>
</comment>
<organism evidence="18 20">
    <name type="scientific">Petromyzon marinus</name>
    <name type="common">Sea lamprey</name>
    <dbReference type="NCBI Taxonomy" id="7757"/>
    <lineage>
        <taxon>Eukaryota</taxon>
        <taxon>Metazoa</taxon>
        <taxon>Chordata</taxon>
        <taxon>Craniata</taxon>
        <taxon>Vertebrata</taxon>
        <taxon>Cyclostomata</taxon>
        <taxon>Hyperoartia</taxon>
        <taxon>Petromyzontiformes</taxon>
        <taxon>Petromyzontidae</taxon>
        <taxon>Petromyzon</taxon>
    </lineage>
</organism>
<dbReference type="FunFam" id="2.60.120.620:FF:000001">
    <property type="entry name" value="Prolyl 4-hydroxylase subunit alpha 2"/>
    <property type="match status" value="1"/>
</dbReference>
<evidence type="ECO:0000313" key="18">
    <source>
        <dbReference type="Proteomes" id="UP001318040"/>
    </source>
</evidence>
<evidence type="ECO:0000256" key="10">
    <source>
        <dbReference type="ARBA" id="ARBA00022964"/>
    </source>
</evidence>
<evidence type="ECO:0000256" key="15">
    <source>
        <dbReference type="ARBA" id="ARBA00042979"/>
    </source>
</evidence>
<dbReference type="InterPro" id="IPR013547">
    <property type="entry name" value="P4H_N"/>
</dbReference>
<protein>
    <recommendedName>
        <fullName evidence="14">Prolyl 4-hydroxylase subunit alpha-1</fullName>
        <ecNumber evidence="5">1.14.11.2</ecNumber>
    </recommendedName>
    <alternativeName>
        <fullName evidence="15">Procollagen-proline,2-oxoglutarate-4-dioxygenase subunit alpha-1</fullName>
    </alternativeName>
</protein>
<dbReference type="InterPro" id="IPR045054">
    <property type="entry name" value="P4HA-like"/>
</dbReference>
<evidence type="ECO:0000256" key="9">
    <source>
        <dbReference type="ARBA" id="ARBA00022896"/>
    </source>
</evidence>
<dbReference type="EC" id="1.14.11.2" evidence="5"/>
<evidence type="ECO:0000256" key="3">
    <source>
        <dbReference type="ARBA" id="ARBA00004319"/>
    </source>
</evidence>
<accession>A0AAJ7SUE0</accession>
<dbReference type="KEGG" id="pmrn:116940174"/>
<keyword evidence="10" id="KW-0223">Dioxygenase</keyword>
<dbReference type="Gene3D" id="1.25.40.10">
    <property type="entry name" value="Tetratricopeptide repeat domain"/>
    <property type="match status" value="1"/>
</dbReference>
<dbReference type="InterPro" id="IPR011990">
    <property type="entry name" value="TPR-like_helical_dom_sf"/>
</dbReference>
<dbReference type="SUPFAM" id="SSF48452">
    <property type="entry name" value="TPR-like"/>
    <property type="match status" value="1"/>
</dbReference>
<feature type="domain" description="Fe2OG dioxygenase" evidence="17">
    <location>
        <begin position="432"/>
        <end position="540"/>
    </location>
</feature>
<dbReference type="FunFam" id="1.25.40.10:FF:000006">
    <property type="entry name" value="Prolyl 4-hydroxylase subunit alpha 2"/>
    <property type="match status" value="1"/>
</dbReference>
<keyword evidence="9" id="KW-0847">Vitamin C</keyword>
<evidence type="ECO:0000259" key="17">
    <source>
        <dbReference type="PROSITE" id="PS51471"/>
    </source>
</evidence>
<dbReference type="InterPro" id="IPR059068">
    <property type="entry name" value="TPR_P4H"/>
</dbReference>
<gene>
    <name evidence="19 20 21" type="primary">P4HA1</name>
</gene>
<dbReference type="GO" id="GO:0005506">
    <property type="term" value="F:iron ion binding"/>
    <property type="evidence" value="ECO:0007669"/>
    <property type="project" value="InterPro"/>
</dbReference>
<evidence type="ECO:0000256" key="6">
    <source>
        <dbReference type="ARBA" id="ARBA00022723"/>
    </source>
</evidence>
<reference evidence="19 20" key="1">
    <citation type="submission" date="2025-04" db="UniProtKB">
        <authorList>
            <consortium name="RefSeq"/>
        </authorList>
    </citation>
    <scope>IDENTIFICATION</scope>
    <source>
        <tissue evidence="19 20">Sperm</tissue>
    </source>
</reference>
<dbReference type="InterPro" id="IPR005123">
    <property type="entry name" value="Oxoglu/Fe-dep_dioxygenase_dom"/>
</dbReference>
<keyword evidence="7" id="KW-0802">TPR repeat</keyword>
<comment type="cofactor">
    <cofactor evidence="1">
        <name>L-ascorbate</name>
        <dbReference type="ChEBI" id="CHEBI:38290"/>
    </cofactor>
</comment>
<keyword evidence="8" id="KW-0256">Endoplasmic reticulum</keyword>
<evidence type="ECO:0000313" key="19">
    <source>
        <dbReference type="RefSeq" id="XP_032805423.1"/>
    </source>
</evidence>
<dbReference type="GO" id="GO:0031418">
    <property type="term" value="F:L-ascorbic acid binding"/>
    <property type="evidence" value="ECO:0007669"/>
    <property type="project" value="UniProtKB-KW"/>
</dbReference>
<evidence type="ECO:0000313" key="20">
    <source>
        <dbReference type="RefSeq" id="XP_032805424.1"/>
    </source>
</evidence>
<evidence type="ECO:0000256" key="8">
    <source>
        <dbReference type="ARBA" id="ARBA00022824"/>
    </source>
</evidence>
<keyword evidence="6" id="KW-0479">Metal-binding</keyword>
<dbReference type="PANTHER" id="PTHR10869:SF101">
    <property type="entry name" value="PROLYL 4-HYDROXYLASE SUBUNIT ALPHA-1"/>
    <property type="match status" value="1"/>
</dbReference>
<evidence type="ECO:0000256" key="2">
    <source>
        <dbReference type="ARBA" id="ARBA00002035"/>
    </source>
</evidence>
<evidence type="ECO:0000256" key="4">
    <source>
        <dbReference type="ARBA" id="ARBA00006511"/>
    </source>
</evidence>
<keyword evidence="11" id="KW-0560">Oxidoreductase</keyword>
<dbReference type="CTD" id="5033"/>
<sequence>MEQRWRTLLLLPLLVLLLLPTASHSEVFTSIGQMTDLVFMEKDLLISLNDYIQAEESKLGRIKRWVEKVQRVMEKATSDPETFLGHPINAYQLVKRMSHGWAQLESMVLQDTTEGFVSNLTAQRQYFPTDEDQSGAAKALLRLQDTYRLEARTMANGLLPGVTEPQRARLSVHDCFQLGRISYTASDYYHTVPWMEQTLRMIDEFDAAGTTGVDAAAPGSAGAGLVGTDEPPGRAEVLDYLSYSVYQLGDVERALALTHQLLANDPGHQRAQGNVRYFDYVLEQKRKSGNASSQVEASRPPDAYPERYAYEKLCRGEGIKMTSRRRRRLSCRFQDGGRNPRLLLAPAREEEEWDRPRIVRYHGVISDGEMQRIKELAKPRLRRATISNPLTGVLETAPYRISKSAWLGEEEDPLIARLNQRIEDVTGLNMRTAEDLQVANYGMGGQYEPHFDFARKEEPDAFERLGTGNRIATWLFYMSDVPSGGATVFPEVGASVVPKKGTAVFWYNLFASGEGDYSTRHAACPVLVGNKWVSNKWIHERGQEFRRKCGMTETA</sequence>
<evidence type="ECO:0000313" key="21">
    <source>
        <dbReference type="RefSeq" id="XP_032805428.1"/>
    </source>
</evidence>
<dbReference type="RefSeq" id="XP_032805423.1">
    <property type="nucleotide sequence ID" value="XM_032949532.1"/>
</dbReference>
<comment type="subcellular location">
    <subcellularLocation>
        <location evidence="3">Endoplasmic reticulum lumen</location>
    </subcellularLocation>
</comment>
<dbReference type="InterPro" id="IPR006620">
    <property type="entry name" value="Pro_4_hyd_alph"/>
</dbReference>
<dbReference type="InterPro" id="IPR044862">
    <property type="entry name" value="Pro_4_hyd_alph_FE2OG_OXY"/>
</dbReference>
<dbReference type="PANTHER" id="PTHR10869">
    <property type="entry name" value="PROLYL 4-HYDROXYLASE ALPHA SUBUNIT"/>
    <property type="match status" value="1"/>
</dbReference>
<dbReference type="Gene3D" id="2.60.120.620">
    <property type="entry name" value="q2cbj1_9rhob like domain"/>
    <property type="match status" value="1"/>
</dbReference>
<evidence type="ECO:0000256" key="1">
    <source>
        <dbReference type="ARBA" id="ARBA00001961"/>
    </source>
</evidence>
<dbReference type="RefSeq" id="XP_032805428.1">
    <property type="nucleotide sequence ID" value="XM_032949537.1"/>
</dbReference>
<evidence type="ECO:0000256" key="11">
    <source>
        <dbReference type="ARBA" id="ARBA00023002"/>
    </source>
</evidence>
<dbReference type="Pfam" id="PF08336">
    <property type="entry name" value="P4Ha_N"/>
    <property type="match status" value="1"/>
</dbReference>
<comment type="function">
    <text evidence="2">Catalyzes the post-translational formation of 4-hydroxyproline in -Xaa-Pro-Gly- sequences in collagens and other proteins.</text>
</comment>
<feature type="signal peptide" evidence="16">
    <location>
        <begin position="1"/>
        <end position="25"/>
    </location>
</feature>
<dbReference type="Pfam" id="PF23558">
    <property type="entry name" value="TPR_P4H"/>
    <property type="match status" value="2"/>
</dbReference>
<keyword evidence="13" id="KW-0325">Glycoprotein</keyword>
<evidence type="ECO:0000256" key="16">
    <source>
        <dbReference type="SAM" id="SignalP"/>
    </source>
</evidence>
<dbReference type="RefSeq" id="XP_032805424.1">
    <property type="nucleotide sequence ID" value="XM_032949533.1"/>
</dbReference>
<feature type="chain" id="PRO_5044709271" description="Prolyl 4-hydroxylase subunit alpha-1" evidence="16">
    <location>
        <begin position="26"/>
        <end position="555"/>
    </location>
</feature>
<keyword evidence="12" id="KW-0408">Iron</keyword>
<keyword evidence="18" id="KW-1185">Reference proteome</keyword>
<evidence type="ECO:0000256" key="12">
    <source>
        <dbReference type="ARBA" id="ARBA00023004"/>
    </source>
</evidence>
<dbReference type="Proteomes" id="UP001318040">
    <property type="component" value="Chromosome 8"/>
</dbReference>
<evidence type="ECO:0000256" key="14">
    <source>
        <dbReference type="ARBA" id="ARBA00040709"/>
    </source>
</evidence>
<dbReference type="PROSITE" id="PS51471">
    <property type="entry name" value="FE2OG_OXY"/>
    <property type="match status" value="1"/>
</dbReference>
<dbReference type="Pfam" id="PF13640">
    <property type="entry name" value="2OG-FeII_Oxy_3"/>
    <property type="match status" value="1"/>
</dbReference>
<evidence type="ECO:0000256" key="5">
    <source>
        <dbReference type="ARBA" id="ARBA00012269"/>
    </source>
</evidence>
<dbReference type="SMART" id="SM00702">
    <property type="entry name" value="P4Hc"/>
    <property type="match status" value="1"/>
</dbReference>